<dbReference type="Pfam" id="PF12222">
    <property type="entry name" value="PNGaseA"/>
    <property type="match status" value="1"/>
</dbReference>
<name>A0A0G2HSL9_9EURO</name>
<comment type="caution">
    <text evidence="3">The sequence shown here is derived from an EMBL/GenBank/DDBJ whole genome shotgun (WGS) entry which is preliminary data.</text>
</comment>
<dbReference type="Proteomes" id="UP000034164">
    <property type="component" value="Unassembled WGS sequence"/>
</dbReference>
<accession>A0A0G2HSL9</accession>
<protein>
    <recommendedName>
        <fullName evidence="2">Peptide N-acetyl-beta-D-glucosaminyl asparaginase amidase A N-terminal domain-containing protein</fullName>
    </recommendedName>
</protein>
<evidence type="ECO:0000313" key="4">
    <source>
        <dbReference type="Proteomes" id="UP000034164"/>
    </source>
</evidence>
<sequence>MNGNLSLARDEKGAKQHGPENQFLMEPLIPKTRSRRSALAICIFTIFLTFLYIFTISPDSVILKGKIFQSNSTQLQVFQVYKPVPSEPPHKVPGDGCNTELLLMRHEFGFSYGHPFVGKISAQILWHYQYINIHPKGNYAPPPCAFDTVIMNLTVTSKGRQFDRLALMFLGDTEVFRTSTAEPTSNGIIWTYVKDMSLYKALWTEPQKLIFDLGNLIDDTYTGPFDVTLTVMFSLRRHEIRTADVILPISAQRSAVDSPSGFNIPEEKATVTHIIPSDASRVVVSISACGQSTEEFWYSNVLSSDIYTFNETTGLLYGYSPFREIQLYIDGQMAGVVWPFPIIFTGGIAPGFWRPIVGIDAFDLREPEIDITPFLPVLADGQAHSFGINVVGLGDVKDGMAEISETVGSYWVVTGKIFIYLGGEAAVSTTKIHRHSDLPPMVSTKFKSDITHGWQQNPDTGVNETLSYTVQISRSLTAKSPSSHWTQSLTFSNSASFSHQGQAQLIKQVTDSTSESLDLMDEKDIVVSKTASSYPLEVYSVYQSNSSGLEINASLSRGLQFSYKSDVSYHSPYTLTTGPCQYDATQFGEATYRSTPGRSRSTGDTTEVFKEISAGTTYNVRVRAVNGAVVEGHGQSPAFNQSPDQEVPLGRDSIRAILGRGPGRCKP</sequence>
<dbReference type="OrthoDB" id="1612078at2759"/>
<keyword evidence="1" id="KW-0472">Membrane</keyword>
<organism evidence="3 4">
    <name type="scientific">[Emmonsia] crescens</name>
    <dbReference type="NCBI Taxonomy" id="73230"/>
    <lineage>
        <taxon>Eukaryota</taxon>
        <taxon>Fungi</taxon>
        <taxon>Dikarya</taxon>
        <taxon>Ascomycota</taxon>
        <taxon>Pezizomycotina</taxon>
        <taxon>Eurotiomycetes</taxon>
        <taxon>Eurotiomycetidae</taxon>
        <taxon>Onygenales</taxon>
        <taxon>Ajellomycetaceae</taxon>
        <taxon>Emergomyces</taxon>
    </lineage>
</organism>
<dbReference type="InterPro" id="IPR021102">
    <property type="entry name" value="PNGase_A"/>
</dbReference>
<evidence type="ECO:0000256" key="1">
    <source>
        <dbReference type="SAM" id="Phobius"/>
    </source>
</evidence>
<evidence type="ECO:0000313" key="3">
    <source>
        <dbReference type="EMBL" id="KKZ61013.1"/>
    </source>
</evidence>
<dbReference type="VEuPathDB" id="FungiDB:EMCG_04349"/>
<feature type="transmembrane region" description="Helical" evidence="1">
    <location>
        <begin position="38"/>
        <end position="56"/>
    </location>
</feature>
<dbReference type="EMBL" id="LCZI01001382">
    <property type="protein sequence ID" value="KKZ61013.1"/>
    <property type="molecule type" value="Genomic_DNA"/>
</dbReference>
<dbReference type="PANTHER" id="PTHR31104">
    <property type="entry name" value="PEPTIDE-N4-(N-ACETYL-BETA-GLUCOSAMINYL)ASPARAGINE AMIDASE A PROTEIN"/>
    <property type="match status" value="1"/>
</dbReference>
<evidence type="ECO:0000259" key="2">
    <source>
        <dbReference type="Pfam" id="PF12222"/>
    </source>
</evidence>
<keyword evidence="1" id="KW-0812">Transmembrane</keyword>
<dbReference type="AlphaFoldDB" id="A0A0G2HSL9"/>
<dbReference type="Pfam" id="PF25156">
    <property type="entry name" value="PNGase_A_C"/>
    <property type="match status" value="1"/>
</dbReference>
<reference evidence="4" key="1">
    <citation type="journal article" date="2015" name="PLoS Genet.">
        <title>The dynamic genome and transcriptome of the human fungal pathogen Blastomyces and close relative Emmonsia.</title>
        <authorList>
            <person name="Munoz J.F."/>
            <person name="Gauthier G.M."/>
            <person name="Desjardins C.A."/>
            <person name="Gallo J.E."/>
            <person name="Holder J."/>
            <person name="Sullivan T.D."/>
            <person name="Marty A.J."/>
            <person name="Carmen J.C."/>
            <person name="Chen Z."/>
            <person name="Ding L."/>
            <person name="Gujja S."/>
            <person name="Magrini V."/>
            <person name="Misas E."/>
            <person name="Mitreva M."/>
            <person name="Priest M."/>
            <person name="Saif S."/>
            <person name="Whiston E.A."/>
            <person name="Young S."/>
            <person name="Zeng Q."/>
            <person name="Goldman W.E."/>
            <person name="Mardis E.R."/>
            <person name="Taylor J.W."/>
            <person name="McEwen J.G."/>
            <person name="Clay O.K."/>
            <person name="Klein B.S."/>
            <person name="Cuomo C.A."/>
        </authorList>
    </citation>
    <scope>NUCLEOTIDE SEQUENCE [LARGE SCALE GENOMIC DNA]</scope>
    <source>
        <strain evidence="4">UAMH 3008</strain>
    </source>
</reference>
<keyword evidence="1" id="KW-1133">Transmembrane helix</keyword>
<gene>
    <name evidence="3" type="ORF">EMCG_04349</name>
</gene>
<dbReference type="InterPro" id="IPR056948">
    <property type="entry name" value="PNGaseA_N"/>
</dbReference>
<feature type="domain" description="Peptide N-acetyl-beta-D-glucosaminyl asparaginase amidase A N-terminal" evidence="2">
    <location>
        <begin position="92"/>
        <end position="434"/>
    </location>
</feature>
<proteinExistence type="predicted"/>